<comment type="caution">
    <text evidence="15">The sequence shown here is derived from an EMBL/GenBank/DDBJ whole genome shotgun (WGS) entry which is preliminary data.</text>
</comment>
<dbReference type="InterPro" id="IPR041912">
    <property type="entry name" value="Euk_PheOH_cat"/>
</dbReference>
<evidence type="ECO:0000256" key="7">
    <source>
        <dbReference type="ARBA" id="ARBA00023004"/>
    </source>
</evidence>
<dbReference type="GO" id="GO:0005506">
    <property type="term" value="F:iron ion binding"/>
    <property type="evidence" value="ECO:0007669"/>
    <property type="project" value="InterPro"/>
</dbReference>
<dbReference type="InterPro" id="IPR002912">
    <property type="entry name" value="ACT_dom"/>
</dbReference>
<dbReference type="PANTHER" id="PTHR11473:SF24">
    <property type="entry name" value="PHENYLALANINE-4-HYDROXYLASE"/>
    <property type="match status" value="1"/>
</dbReference>
<keyword evidence="6" id="KW-0560">Oxidoreductase</keyword>
<accession>A0A2H9TGK9</accession>
<dbReference type="PANTHER" id="PTHR11473">
    <property type="entry name" value="AROMATIC AMINO ACID HYDROXYLASE"/>
    <property type="match status" value="1"/>
</dbReference>
<dbReference type="GO" id="GO:0004505">
    <property type="term" value="F:phenylalanine 4-monooxygenase activity"/>
    <property type="evidence" value="ECO:0007669"/>
    <property type="project" value="UniProtKB-EC"/>
</dbReference>
<feature type="binding site" evidence="11">
    <location>
        <position position="267"/>
    </location>
    <ligand>
        <name>Fe cation</name>
        <dbReference type="ChEBI" id="CHEBI:24875"/>
    </ligand>
</feature>
<gene>
    <name evidence="15" type="ORF">PSACC_03327</name>
</gene>
<dbReference type="UniPathway" id="UPA00139">
    <property type="reaction ID" value="UER00337"/>
</dbReference>
<comment type="cofactor">
    <cofactor evidence="1 12">
        <name>Fe(2+)</name>
        <dbReference type="ChEBI" id="CHEBI:29033"/>
    </cofactor>
</comment>
<protein>
    <recommendedName>
        <fullName evidence="4">phenylalanine 4-monooxygenase</fullName>
        <ecNumber evidence="4">1.14.16.1</ecNumber>
    </recommendedName>
    <alternativeName>
        <fullName evidence="10">Phe-4-monooxygenase</fullName>
    </alternativeName>
</protein>
<proteinExistence type="inferred from homology"/>
<dbReference type="AlphaFoldDB" id="A0A2H9TGK9"/>
<organism evidence="15 16">
    <name type="scientific">Paramicrosporidium saccamoebae</name>
    <dbReference type="NCBI Taxonomy" id="1246581"/>
    <lineage>
        <taxon>Eukaryota</taxon>
        <taxon>Fungi</taxon>
        <taxon>Fungi incertae sedis</taxon>
        <taxon>Cryptomycota</taxon>
        <taxon>Cryptomycota incertae sedis</taxon>
        <taxon>Paramicrosporidium</taxon>
    </lineage>
</organism>
<dbReference type="PROSITE" id="PS00367">
    <property type="entry name" value="BH4_AAA_HYDROXYL_1"/>
    <property type="match status" value="1"/>
</dbReference>
<dbReference type="CDD" id="cd04880">
    <property type="entry name" value="ACT_AAAH-PDT-like"/>
    <property type="match status" value="1"/>
</dbReference>
<dbReference type="InterPro" id="IPR036951">
    <property type="entry name" value="ArAA_hydroxylase_sf"/>
</dbReference>
<dbReference type="SUPFAM" id="SSF56534">
    <property type="entry name" value="Aromatic aminoacid monoxygenases, catalytic and oligomerization domains"/>
    <property type="match status" value="1"/>
</dbReference>
<dbReference type="FunFam" id="1.10.800.10:FF:000004">
    <property type="entry name" value="Tyrosine 3-monooxygenase"/>
    <property type="match status" value="1"/>
</dbReference>
<evidence type="ECO:0000256" key="11">
    <source>
        <dbReference type="PIRSR" id="PIRSR000336-1"/>
    </source>
</evidence>
<keyword evidence="16" id="KW-1185">Reference proteome</keyword>
<feature type="domain" description="ACT" evidence="14">
    <location>
        <begin position="16"/>
        <end position="93"/>
    </location>
</feature>
<keyword evidence="5 11" id="KW-0479">Metal-binding</keyword>
<dbReference type="SUPFAM" id="SSF55021">
    <property type="entry name" value="ACT-like"/>
    <property type="match status" value="1"/>
</dbReference>
<evidence type="ECO:0000256" key="2">
    <source>
        <dbReference type="ARBA" id="ARBA00005088"/>
    </source>
</evidence>
<dbReference type="OrthoDB" id="983542at2759"/>
<dbReference type="PRINTS" id="PR00372">
    <property type="entry name" value="FYWHYDRXLASE"/>
</dbReference>
<evidence type="ECO:0000256" key="3">
    <source>
        <dbReference type="ARBA" id="ARBA00009712"/>
    </source>
</evidence>
<dbReference type="InterPro" id="IPR036329">
    <property type="entry name" value="Aro-AA_hydroxylase_C_sf"/>
</dbReference>
<evidence type="ECO:0000259" key="14">
    <source>
        <dbReference type="PROSITE" id="PS51671"/>
    </source>
</evidence>
<dbReference type="Proteomes" id="UP000240830">
    <property type="component" value="Unassembled WGS sequence"/>
</dbReference>
<dbReference type="PIRSF" id="PIRSF000336">
    <property type="entry name" value="TH"/>
    <property type="match status" value="1"/>
</dbReference>
<reference evidence="15 16" key="1">
    <citation type="submission" date="2016-10" db="EMBL/GenBank/DDBJ databases">
        <title>The genome of Paramicrosporidium saccamoebae is the missing link in understanding Cryptomycota and Microsporidia evolution.</title>
        <authorList>
            <person name="Quandt C.A."/>
            <person name="Beaudet D."/>
            <person name="Corsaro D."/>
            <person name="Michel R."/>
            <person name="Corradi N."/>
            <person name="James T."/>
        </authorList>
    </citation>
    <scope>NUCLEOTIDE SEQUENCE [LARGE SCALE GENOMIC DNA]</scope>
    <source>
        <strain evidence="15 16">KSL3</strain>
    </source>
</reference>
<feature type="binding site" evidence="11">
    <location>
        <position position="312"/>
    </location>
    <ligand>
        <name>Fe cation</name>
        <dbReference type="ChEBI" id="CHEBI:24875"/>
    </ligand>
</feature>
<dbReference type="EC" id="1.14.16.1" evidence="4"/>
<dbReference type="Pfam" id="PF00351">
    <property type="entry name" value="Biopterin_H"/>
    <property type="match status" value="1"/>
</dbReference>
<keyword evidence="8 15" id="KW-0503">Monooxygenase</keyword>
<feature type="domain" description="Biopterin-dependent aromatic amino acid hydroxylase family profile" evidence="13">
    <location>
        <begin position="85"/>
        <end position="434"/>
    </location>
</feature>
<keyword evidence="9" id="KW-0585">Phenylalanine catabolism</keyword>
<dbReference type="PROSITE" id="PS51410">
    <property type="entry name" value="BH4_AAA_HYDROXYL_2"/>
    <property type="match status" value="1"/>
</dbReference>
<evidence type="ECO:0000256" key="10">
    <source>
        <dbReference type="ARBA" id="ARBA00029922"/>
    </source>
</evidence>
<dbReference type="CDD" id="cd03347">
    <property type="entry name" value="eu_PheOH"/>
    <property type="match status" value="1"/>
</dbReference>
<evidence type="ECO:0000256" key="12">
    <source>
        <dbReference type="PIRSR" id="PIRSR601273-2"/>
    </source>
</evidence>
<dbReference type="PROSITE" id="PS51671">
    <property type="entry name" value="ACT"/>
    <property type="match status" value="1"/>
</dbReference>
<sequence length="434" mass="49333">MQTTSVDIDADNPRLTLLFTVEDKPGSLENALRCFQQAGVSLSHIESRPSRNFEWEYDFMTEFISNDPAQVEQLKKYLMAVTKTVTVISKNPQLVKTCAIPWFPRKMGDLDGFATKTLEFGEALSADHPGFTDEAYRQRRAEITAIARSHKTGQPIPRIEYTAKEIKTWNAVYERLVTMYPTHACKEHQYVFPLLIQNCGYSPNSIPQLEDISNFLKDCTGFTLRPVMGLLSSRDFLAGLAFRVFHSTQYIRHHSKPFYTPEPDVCHELLGHVPLFADPDFAAFSQEIGLVSLGASDEDIKKLATIYWFTVEFGLCKQDGELRAYGAGLLSSFGELEYCLTEEPAKLPFDPPNTALQEYPVTRFQPLYFVAESFKNAQERIREFATTMDRPFTVRYNPYTQTVEVLDTKEKVLKFAGNISSDMTVLMDALAKIH</sequence>
<evidence type="ECO:0000256" key="9">
    <source>
        <dbReference type="ARBA" id="ARBA00023232"/>
    </source>
</evidence>
<dbReference type="EMBL" id="MTSL01000205">
    <property type="protein sequence ID" value="PJF16871.1"/>
    <property type="molecule type" value="Genomic_DNA"/>
</dbReference>
<name>A0A2H9TGK9_9FUNG</name>
<dbReference type="InterPro" id="IPR045865">
    <property type="entry name" value="ACT-like_dom_sf"/>
</dbReference>
<dbReference type="GO" id="GO:0006559">
    <property type="term" value="P:L-phenylalanine catabolic process"/>
    <property type="evidence" value="ECO:0007669"/>
    <property type="project" value="UniProtKB-UniPathway"/>
</dbReference>
<keyword evidence="7 11" id="KW-0408">Iron</keyword>
<comment type="similarity">
    <text evidence="3">Belongs to the biopterin-dependent aromatic amino acid hydroxylase family.</text>
</comment>
<dbReference type="Gene3D" id="1.10.800.10">
    <property type="entry name" value="Aromatic amino acid hydroxylase"/>
    <property type="match status" value="1"/>
</dbReference>
<dbReference type="InterPro" id="IPR019774">
    <property type="entry name" value="Aromatic-AA_hydroxylase_C"/>
</dbReference>
<dbReference type="STRING" id="1246581.A0A2H9TGK9"/>
<dbReference type="InterPro" id="IPR018301">
    <property type="entry name" value="ArAA_hydroxylase_Fe/CU_BS"/>
</dbReference>
<comment type="pathway">
    <text evidence="2">Amino-acid degradation; L-phenylalanine degradation; acetoacetate and fumarate from L-phenylalanine: step 1/6.</text>
</comment>
<evidence type="ECO:0000256" key="1">
    <source>
        <dbReference type="ARBA" id="ARBA00001954"/>
    </source>
</evidence>
<evidence type="ECO:0000256" key="6">
    <source>
        <dbReference type="ARBA" id="ARBA00023002"/>
    </source>
</evidence>
<dbReference type="InterPro" id="IPR019773">
    <property type="entry name" value="Tyrosine_3-monooxygenase-like"/>
</dbReference>
<evidence type="ECO:0000313" key="16">
    <source>
        <dbReference type="Proteomes" id="UP000240830"/>
    </source>
</evidence>
<evidence type="ECO:0000313" key="15">
    <source>
        <dbReference type="EMBL" id="PJF16871.1"/>
    </source>
</evidence>
<evidence type="ECO:0000259" key="13">
    <source>
        <dbReference type="PROSITE" id="PS51410"/>
    </source>
</evidence>
<evidence type="ECO:0000256" key="5">
    <source>
        <dbReference type="ARBA" id="ARBA00022723"/>
    </source>
</evidence>
<feature type="binding site" evidence="11">
    <location>
        <position position="272"/>
    </location>
    <ligand>
        <name>Fe cation</name>
        <dbReference type="ChEBI" id="CHEBI:24875"/>
    </ligand>
</feature>
<evidence type="ECO:0000256" key="8">
    <source>
        <dbReference type="ARBA" id="ARBA00023033"/>
    </source>
</evidence>
<dbReference type="InterPro" id="IPR001273">
    <property type="entry name" value="ArAA_hydroxylase"/>
</dbReference>
<evidence type="ECO:0000256" key="4">
    <source>
        <dbReference type="ARBA" id="ARBA00011995"/>
    </source>
</evidence>